<evidence type="ECO:0000256" key="1">
    <source>
        <dbReference type="SAM" id="MobiDB-lite"/>
    </source>
</evidence>
<feature type="region of interest" description="Disordered" evidence="1">
    <location>
        <begin position="759"/>
        <end position="841"/>
    </location>
</feature>
<feature type="region of interest" description="Disordered" evidence="1">
    <location>
        <begin position="474"/>
        <end position="552"/>
    </location>
</feature>
<feature type="compositionally biased region" description="Polar residues" evidence="1">
    <location>
        <begin position="945"/>
        <end position="980"/>
    </location>
</feature>
<evidence type="ECO:0000256" key="2">
    <source>
        <dbReference type="SAM" id="SignalP"/>
    </source>
</evidence>
<feature type="compositionally biased region" description="Acidic residues" evidence="1">
    <location>
        <begin position="781"/>
        <end position="805"/>
    </location>
</feature>
<feature type="compositionally biased region" description="Basic and acidic residues" evidence="1">
    <location>
        <begin position="535"/>
        <end position="552"/>
    </location>
</feature>
<feature type="compositionally biased region" description="Basic and acidic residues" evidence="1">
    <location>
        <begin position="1645"/>
        <end position="1668"/>
    </location>
</feature>
<reference evidence="3" key="1">
    <citation type="submission" date="2022-10" db="EMBL/GenBank/DDBJ databases">
        <title>Culturing micro-colonial fungi from biological soil crusts in the Mojave desert and describing Neophaeococcomyces mojavensis, and introducing the new genera and species Taxawa tesnikishii.</title>
        <authorList>
            <person name="Kurbessoian T."/>
            <person name="Stajich J.E."/>
        </authorList>
    </citation>
    <scope>NUCLEOTIDE SEQUENCE</scope>
    <source>
        <strain evidence="3">TK_41</strain>
    </source>
</reference>
<protein>
    <submittedName>
        <fullName evidence="3">Uncharacterized protein</fullName>
    </submittedName>
</protein>
<feature type="compositionally biased region" description="Basic and acidic residues" evidence="1">
    <location>
        <begin position="806"/>
        <end position="820"/>
    </location>
</feature>
<feature type="compositionally biased region" description="Acidic residues" evidence="1">
    <location>
        <begin position="1748"/>
        <end position="1771"/>
    </location>
</feature>
<feature type="compositionally biased region" description="Low complexity" evidence="1">
    <location>
        <begin position="1124"/>
        <end position="1136"/>
    </location>
</feature>
<accession>A0AA38XEY0</accession>
<feature type="region of interest" description="Disordered" evidence="1">
    <location>
        <begin position="1477"/>
        <end position="1791"/>
    </location>
</feature>
<feature type="compositionally biased region" description="Basic and acidic residues" evidence="1">
    <location>
        <begin position="1772"/>
        <end position="1790"/>
    </location>
</feature>
<feature type="region of interest" description="Disordered" evidence="1">
    <location>
        <begin position="376"/>
        <end position="401"/>
    </location>
</feature>
<evidence type="ECO:0000313" key="4">
    <source>
        <dbReference type="Proteomes" id="UP001172673"/>
    </source>
</evidence>
<feature type="region of interest" description="Disordered" evidence="1">
    <location>
        <begin position="1047"/>
        <end position="1178"/>
    </location>
</feature>
<feature type="compositionally biased region" description="Acidic residues" evidence="1">
    <location>
        <begin position="1681"/>
        <end position="1690"/>
    </location>
</feature>
<feature type="compositionally biased region" description="Acidic residues" evidence="1">
    <location>
        <begin position="384"/>
        <end position="398"/>
    </location>
</feature>
<feature type="compositionally biased region" description="Basic and acidic residues" evidence="1">
    <location>
        <begin position="1691"/>
        <end position="1700"/>
    </location>
</feature>
<keyword evidence="4" id="KW-1185">Reference proteome</keyword>
<keyword evidence="2" id="KW-0732">Signal</keyword>
<feature type="compositionally biased region" description="Basic and acidic residues" evidence="1">
    <location>
        <begin position="1709"/>
        <end position="1724"/>
    </location>
</feature>
<feature type="compositionally biased region" description="Basic and acidic residues" evidence="1">
    <location>
        <begin position="878"/>
        <end position="888"/>
    </location>
</feature>
<feature type="compositionally biased region" description="Basic and acidic residues" evidence="1">
    <location>
        <begin position="1137"/>
        <end position="1157"/>
    </location>
</feature>
<comment type="caution">
    <text evidence="3">The sequence shown here is derived from an EMBL/GenBank/DDBJ whole genome shotgun (WGS) entry which is preliminary data.</text>
</comment>
<proteinExistence type="predicted"/>
<feature type="chain" id="PRO_5041327990" evidence="2">
    <location>
        <begin position="23"/>
        <end position="1902"/>
    </location>
</feature>
<feature type="signal peptide" evidence="2">
    <location>
        <begin position="1"/>
        <end position="22"/>
    </location>
</feature>
<feature type="compositionally biased region" description="Low complexity" evidence="1">
    <location>
        <begin position="491"/>
        <end position="510"/>
    </location>
</feature>
<gene>
    <name evidence="3" type="ORF">H2200_003817</name>
</gene>
<evidence type="ECO:0000313" key="3">
    <source>
        <dbReference type="EMBL" id="KAJ9612220.1"/>
    </source>
</evidence>
<feature type="compositionally biased region" description="Polar residues" evidence="1">
    <location>
        <begin position="1075"/>
        <end position="1084"/>
    </location>
</feature>
<feature type="compositionally biased region" description="Pro residues" evidence="1">
    <location>
        <begin position="476"/>
        <end position="485"/>
    </location>
</feature>
<feature type="region of interest" description="Disordered" evidence="1">
    <location>
        <begin position="860"/>
        <end position="888"/>
    </location>
</feature>
<dbReference type="Proteomes" id="UP001172673">
    <property type="component" value="Unassembled WGS sequence"/>
</dbReference>
<feature type="region of interest" description="Disordered" evidence="1">
    <location>
        <begin position="919"/>
        <end position="984"/>
    </location>
</feature>
<feature type="compositionally biased region" description="Basic and acidic residues" evidence="1">
    <location>
        <begin position="1089"/>
        <end position="1099"/>
    </location>
</feature>
<feature type="compositionally biased region" description="Basic and acidic residues" evidence="1">
    <location>
        <begin position="1477"/>
        <end position="1486"/>
    </location>
</feature>
<name>A0AA38XEY0_9EURO</name>
<sequence length="1902" mass="208942">MQIPRWIPFVFLLLAILDNVAAWPPNGQHDISQALQTGAAVVLGTYLTYKYLNSPQWAHEKQELEIPKVETHEDFSPTASINPRPTATLGTANNTTQDELLTLPTREPCITNTVFASDPSDVIIPYHGAPPMVKLTNLTATCNGTVIETYDFVTILVADIPKFFQNSDIVDEDKKSLLPAAAEPVYPNISLGVNIPEPESSALSQPSVLWQLTEDFRNGYQDSKLKPFVESARRKLYIFRFLLGKTLGHFVSLLPTGCLMGAIMTGIPLIVRTWPGTRRVRRRLFVRCVSPIARSDLLERHQFLVAIVSSIARWNWLQRVNWMFREGIKVVDEVMDEAVEDGPQVQQPVVLSAVEVQTIIGNFRDLVSLVERLSVRNGGQPGDQGDDDDDDDDDDDVDGSFVDTFEFPAQLQSGMPPHVNTNDVLPARYYNGGTQSRNTKHISGIFGVMPATSRVKTAVAEAPASSDTAAAEIPLPASPVEPGYPPRCKSRSPSSWMTSSKRSRSPSKLPQFTETRSTRPIAEKVRGSQLMSIQEDGKSKSEVDDWKPFPKDERGRLQINRSARPSVANTKKTHRPKSMLNTYEVEDEALLLGYSTPAAKSIYGFVDSKIVENSLGPAPSDEQTASKDDGQVAPVVSSLDRVEKLADGVATENDSEANISDTAEAISPLTEHSEYIPSEDAIPPSVELEQQNVEDANAELELDPNVDAQADAQVDAFAKARLDALEKSCANARAQQPVIETQRPPPLDIIEEHSFWQPMKVTSPPDEETLKPSIAGGIPELSDDDDEDDVDEDHIDEDDDDDDLDDSRLKNKGKTKDKGKGKGRSNARGIGSRKAQKYLASDPSLANILKGLEFDFEEAQKLPQDVDHSRCPPSSKPDTTDSSKSDDIFKQYALGEDIAKQYEAGKLYFQGKLRLHAESNEASSSKHPSTDLHFADQQPDASAVHLSSNVPSPQSEGKTTGNTDAQLPAVDSSNASAQPDPSNPAWREWAVQELLDLMRADLPTECDDADLLDIYLDGWGWENVNHDNVKAICQGYLGEAAKDAAERAARDIAEGDSEPSSSEAVGRPVAPEGQPASNEQLEANENQEDAEKKTPKPEDNAPPVPHVDDDDDDDDGGSGPPPSSGAIIEEVVPVVEKPAEENSHDSAVDGNDNESHRRSILRTPETPVNNVSSIFGEERRGVRFATHLNGSDAVDTHRFSFRAAPAVIQQDYSMEVDAEGREATGAVAPTPPAFVQPLPVVAEGPSQQNQMEDIPSEVPDQQVEMDGVESSAPEEGMDGVEEHGETVVNQDEALLQQTVWQFPGLGLPQPPKVTVAQDQELTMSEAPAPQVSPFNVVTPPFVATQHAGYVSKDNNVPSAPAAGQQGGFMGRYSVVPPPPPPAAGQQGGFMGQYNVVPPPLPPPAEQRGGHVSQYNVIPPPLPPNRPQPVISQEPSVYDDYAQDLESYEALAAECPELQDEENKRGSLVAVTVARLKAEKAAEDEKKAQKHGRNPNQAVQGVDDPDWGFITQENIPKKYAGAESRAALKPRLRKPPPSPEKPNPTSTSEGPDDGTDPDASQLPEIPASLAASIQGWYNTRAAGAQNPASPPNTPGPNDLVSEDLPASAPNTGTVDDDDIPTLNEEERNEPQVIFEEPEVNLFEQASQRKAENESREKLDFGRKWNKNREPSFNARYKRGRDEDGEECEQEDQEHSAPKRQLEASTGERFSLSREGRQYQDREACRNGEAGSPEYQGQGDGTDGLAVPKDEDEEDAEEDEEDDEEDEEDEYEDRDAKELKEDDPYGDLKDFDSQEPDGIACLARIFHALDRLNTRGPSRREIEEPKRIIVNRHRTYHFGEVANNPYWCDSPLGRAWLTFNWPTFRHDHAERLYVLVHNIVDEHVEKQIDAAHKAHQRSQLRIGR</sequence>
<feature type="compositionally biased region" description="Basic and acidic residues" evidence="1">
    <location>
        <begin position="860"/>
        <end position="870"/>
    </location>
</feature>
<dbReference type="EMBL" id="JAPDRK010000005">
    <property type="protein sequence ID" value="KAJ9612220.1"/>
    <property type="molecule type" value="Genomic_DNA"/>
</dbReference>
<organism evidence="3 4">
    <name type="scientific">Cladophialophora chaetospira</name>
    <dbReference type="NCBI Taxonomy" id="386627"/>
    <lineage>
        <taxon>Eukaryota</taxon>
        <taxon>Fungi</taxon>
        <taxon>Dikarya</taxon>
        <taxon>Ascomycota</taxon>
        <taxon>Pezizomycotina</taxon>
        <taxon>Eurotiomycetes</taxon>
        <taxon>Chaetothyriomycetidae</taxon>
        <taxon>Chaetothyriales</taxon>
        <taxon>Herpotrichiellaceae</taxon>
        <taxon>Cladophialophora</taxon>
    </lineage>
</organism>